<dbReference type="EMBL" id="CP032514">
    <property type="protein sequence ID" value="AYD89865.1"/>
    <property type="molecule type" value="Genomic_DNA"/>
</dbReference>
<dbReference type="Gene3D" id="3.40.50.720">
    <property type="entry name" value="NAD(P)-binding Rossmann-like Domain"/>
    <property type="match status" value="1"/>
</dbReference>
<dbReference type="CDD" id="cd05233">
    <property type="entry name" value="SDR_c"/>
    <property type="match status" value="1"/>
</dbReference>
<reference evidence="5 6" key="1">
    <citation type="submission" date="2018-09" db="EMBL/GenBank/DDBJ databases">
        <authorList>
            <person name="Li J."/>
        </authorList>
    </citation>
    <scope>NUCLEOTIDE SEQUENCE [LARGE SCALE GENOMIC DNA]</scope>
    <source>
        <strain evidence="5 6">2129</strain>
    </source>
</reference>
<evidence type="ECO:0000256" key="3">
    <source>
        <dbReference type="SAM" id="MobiDB-lite"/>
    </source>
</evidence>
<feature type="region of interest" description="Disordered" evidence="3">
    <location>
        <begin position="1"/>
        <end position="40"/>
    </location>
</feature>
<keyword evidence="2" id="KW-0560">Oxidoreductase</keyword>
<evidence type="ECO:0000313" key="5">
    <source>
        <dbReference type="EMBL" id="AYD89865.1"/>
    </source>
</evidence>
<dbReference type="SUPFAM" id="SSF51735">
    <property type="entry name" value="NAD(P)-binding Rossmann-fold domains"/>
    <property type="match status" value="1"/>
</dbReference>
<evidence type="ECO:0000256" key="2">
    <source>
        <dbReference type="ARBA" id="ARBA00023002"/>
    </source>
</evidence>
<gene>
    <name evidence="5" type="ORF">D5R93_07200</name>
</gene>
<evidence type="ECO:0000313" key="6">
    <source>
        <dbReference type="Proteomes" id="UP000273001"/>
    </source>
</evidence>
<dbReference type="Proteomes" id="UP000273001">
    <property type="component" value="Chromosome"/>
</dbReference>
<dbReference type="PRINTS" id="PR00081">
    <property type="entry name" value="GDHRDH"/>
</dbReference>
<dbReference type="InterPro" id="IPR020904">
    <property type="entry name" value="Sc_DH/Rdtase_CS"/>
</dbReference>
<dbReference type="NCBIfam" id="NF006073">
    <property type="entry name" value="PRK08219.1"/>
    <property type="match status" value="1"/>
</dbReference>
<comment type="similarity">
    <text evidence="1">Belongs to the short-chain dehydrogenases/reductases (SDR) family.</text>
</comment>
<proteinExistence type="inferred from homology"/>
<dbReference type="Pfam" id="PF00106">
    <property type="entry name" value="adh_short"/>
    <property type="match status" value="1"/>
</dbReference>
<accession>A0ABM6Z435</accession>
<dbReference type="PANTHER" id="PTHR44196">
    <property type="entry name" value="DEHYDROGENASE/REDUCTASE SDR FAMILY MEMBER 7B"/>
    <property type="match status" value="1"/>
</dbReference>
<dbReference type="PROSITE" id="PS00061">
    <property type="entry name" value="ADH_SHORT"/>
    <property type="match status" value="1"/>
</dbReference>
<dbReference type="RefSeq" id="WP_120204543.1">
    <property type="nucleotide sequence ID" value="NZ_CP032514.1"/>
</dbReference>
<feature type="domain" description="Ketoreductase" evidence="4">
    <location>
        <begin position="42"/>
        <end position="222"/>
    </location>
</feature>
<keyword evidence="6" id="KW-1185">Reference proteome</keyword>
<dbReference type="InterPro" id="IPR036291">
    <property type="entry name" value="NAD(P)-bd_dom_sf"/>
</dbReference>
<dbReference type="InterPro" id="IPR057326">
    <property type="entry name" value="KR_dom"/>
</dbReference>
<evidence type="ECO:0000259" key="4">
    <source>
        <dbReference type="SMART" id="SM00822"/>
    </source>
</evidence>
<evidence type="ECO:0000256" key="1">
    <source>
        <dbReference type="ARBA" id="ARBA00006484"/>
    </source>
</evidence>
<name>A0ABM6Z435_9ACTO</name>
<organism evidence="5 6">
    <name type="scientific">Actinomyces lilanjuaniae</name>
    <dbReference type="NCBI Taxonomy" id="2321394"/>
    <lineage>
        <taxon>Bacteria</taxon>
        <taxon>Bacillati</taxon>
        <taxon>Actinomycetota</taxon>
        <taxon>Actinomycetes</taxon>
        <taxon>Actinomycetales</taxon>
        <taxon>Actinomycetaceae</taxon>
        <taxon>Actinomyces</taxon>
    </lineage>
</organism>
<protein>
    <submittedName>
        <fullName evidence="5">SDR family oxidoreductase</fullName>
    </submittedName>
</protein>
<dbReference type="PANTHER" id="PTHR44196:SF1">
    <property type="entry name" value="DEHYDROGENASE_REDUCTASE SDR FAMILY MEMBER 7B"/>
    <property type="match status" value="1"/>
</dbReference>
<sequence length="283" mass="29742">MTLPPGSTEPTRPGGRRRQGEAATPAFGFSTTSSSGRHQRRPIALVTGATSGIGLAVARDLARDHNLVLVARTATDLEELAGALEEESGAAVLVCPVDLADDTALAYLVNRIQLDSLDVLVHCAGVEAPGAVERLTPARWRSVLDLNLVAAAHLTSLVLPALRASRGLVVFVGSGASLHAWPGHSLYCASKAGLKALADTLREEERGQVRVTSIYPGRVDTPMQERLQALSAARRHAEGGRAPAYRAADHMTPQSVASAVRLAVSTSMDAVVEDLSIRPSAML</sequence>
<dbReference type="InterPro" id="IPR002347">
    <property type="entry name" value="SDR_fam"/>
</dbReference>
<dbReference type="SMART" id="SM00822">
    <property type="entry name" value="PKS_KR"/>
    <property type="match status" value="1"/>
</dbReference>